<evidence type="ECO:0000256" key="10">
    <source>
        <dbReference type="ARBA" id="ARBA00022741"/>
    </source>
</evidence>
<evidence type="ECO:0000313" key="20">
    <source>
        <dbReference type="EMBL" id="THV54932.1"/>
    </source>
</evidence>
<dbReference type="GO" id="GO:0005829">
    <property type="term" value="C:cytosol"/>
    <property type="evidence" value="ECO:0007669"/>
    <property type="project" value="TreeGrafter"/>
</dbReference>
<evidence type="ECO:0000256" key="16">
    <source>
        <dbReference type="ARBA" id="ARBA00047493"/>
    </source>
</evidence>
<evidence type="ECO:0000256" key="4">
    <source>
        <dbReference type="ARBA" id="ARBA00005150"/>
    </source>
</evidence>
<comment type="function">
    <text evidence="17">Catalyzes conversion of folates to polyglutamate derivatives allowing concentration of folate compounds in the cell and the intracellular retention of these cofactors, which are important substrates for most of the folate-dependent enzymes that are involved in one-carbon transfer reactions involved in purine, pyrimidine and amino acid synthesis.</text>
</comment>
<evidence type="ECO:0000256" key="17">
    <source>
        <dbReference type="PIRNR" id="PIRNR038895"/>
    </source>
</evidence>
<dbReference type="Gene3D" id="3.90.190.20">
    <property type="entry name" value="Mur ligase, C-terminal domain"/>
    <property type="match status" value="1"/>
</dbReference>
<evidence type="ECO:0000256" key="15">
    <source>
        <dbReference type="ARBA" id="ARBA00023136"/>
    </source>
</evidence>
<dbReference type="GO" id="GO:0005524">
    <property type="term" value="F:ATP binding"/>
    <property type="evidence" value="ECO:0007669"/>
    <property type="project" value="UniProtKB-KW"/>
</dbReference>
<dbReference type="InterPro" id="IPR023600">
    <property type="entry name" value="Folylpolyglutamate_synth_euk"/>
</dbReference>
<dbReference type="PROSITE" id="PS01012">
    <property type="entry name" value="FOLYLPOLYGLU_SYNT_2"/>
    <property type="match status" value="1"/>
</dbReference>
<evidence type="ECO:0000256" key="7">
    <source>
        <dbReference type="ARBA" id="ARBA00022563"/>
    </source>
</evidence>
<dbReference type="FunFam" id="3.40.1190.10:FF:000009">
    <property type="entry name" value="Folylpolyglutamate synthase"/>
    <property type="match status" value="1"/>
</dbReference>
<comment type="similarity">
    <text evidence="5 17">Belongs to the folylpolyglutamate synthase family.</text>
</comment>
<dbReference type="GO" id="GO:0005743">
    <property type="term" value="C:mitochondrial inner membrane"/>
    <property type="evidence" value="ECO:0007669"/>
    <property type="project" value="UniProtKB-SubCell"/>
</dbReference>
<dbReference type="NCBIfam" id="TIGR01499">
    <property type="entry name" value="folC"/>
    <property type="match status" value="1"/>
</dbReference>
<evidence type="ECO:0000256" key="3">
    <source>
        <dbReference type="ARBA" id="ARBA00004496"/>
    </source>
</evidence>
<comment type="catalytic activity">
    <reaction evidence="16 17">
        <text>(6S)-5,6,7,8-tetrahydrofolyl-(gamma-L-Glu)(n) + L-glutamate + ATP = (6S)-5,6,7,8-tetrahydrofolyl-(gamma-L-Glu)(n+1) + ADP + phosphate + H(+)</text>
        <dbReference type="Rhea" id="RHEA:10580"/>
        <dbReference type="Rhea" id="RHEA-COMP:14738"/>
        <dbReference type="Rhea" id="RHEA-COMP:14740"/>
        <dbReference type="ChEBI" id="CHEBI:15378"/>
        <dbReference type="ChEBI" id="CHEBI:29985"/>
        <dbReference type="ChEBI" id="CHEBI:30616"/>
        <dbReference type="ChEBI" id="CHEBI:43474"/>
        <dbReference type="ChEBI" id="CHEBI:141005"/>
        <dbReference type="ChEBI" id="CHEBI:456216"/>
        <dbReference type="EC" id="6.3.2.17"/>
    </reaction>
</comment>
<dbReference type="PIRSF" id="PIRSF038895">
    <property type="entry name" value="FPGS"/>
    <property type="match status" value="1"/>
</dbReference>
<protein>
    <recommendedName>
        <fullName evidence="17">Folylpolyglutamate synthase</fullName>
        <ecNumber evidence="17">6.3.2.17</ecNumber>
    </recommendedName>
    <alternativeName>
        <fullName evidence="17">Folylpoly-gamma-glutamate synthetase</fullName>
    </alternativeName>
    <alternativeName>
        <fullName evidence="17">Tetrahydrofolylpolyglutamate synthase</fullName>
    </alternativeName>
</protein>
<dbReference type="Gene3D" id="3.40.1190.10">
    <property type="entry name" value="Mur-like, catalytic domain"/>
    <property type="match status" value="1"/>
</dbReference>
<feature type="binding site" evidence="18">
    <location>
        <position position="363"/>
    </location>
    <ligand>
        <name>ATP</name>
        <dbReference type="ChEBI" id="CHEBI:30616"/>
    </ligand>
</feature>
<keyword evidence="15" id="KW-0472">Membrane</keyword>
<dbReference type="InterPro" id="IPR036565">
    <property type="entry name" value="Mur-like_cat_sf"/>
</dbReference>
<comment type="cofactor">
    <cofactor evidence="17">
        <name>a monovalent cation</name>
        <dbReference type="ChEBI" id="CHEBI:60242"/>
    </cofactor>
    <text evidence="17">A monovalent cation.</text>
</comment>
<evidence type="ECO:0000256" key="5">
    <source>
        <dbReference type="ARBA" id="ARBA00008276"/>
    </source>
</evidence>
<evidence type="ECO:0000256" key="9">
    <source>
        <dbReference type="ARBA" id="ARBA00022723"/>
    </source>
</evidence>
<keyword evidence="13 19" id="KW-0460">Magnesium</keyword>
<keyword evidence="21" id="KW-1185">Reference proteome</keyword>
<sequence>MWSSFSRSSLRSFRHTFINLRLNNCTSDSRRFIATMGERTYDDAINALNTLQTPYEVLKKRWEAGIKLDEGANREMKQHLTRIGYTQDDLERLNIVHVAGTKGKGSTCAYVDSILNRYRKSHDLPQKVGLFTSPHLIAVRERIRINSAPISAPMFAKYFFEVWDRLEAAAASSSEPFEKPVYFRYLNLMSYHVFLQEGVDAAIYEVGVGGEYDSTNIVDRPAVTGISSLGIDHVFTLGDTIDKIAWHKAGIQKPGVPSFTVNQKPEAMEVVEKRAAEKGVKSFTVVDLDPRLTTVKIKPAADFQRGNASLAICLAEKVLNKLDPKFSTSSDSLPQEFVDALEQVVWRGRCETKVDGNVTWYLDGAHTADSIIVAAKWFGDEVAKEHGPRVLIFNQQGHREAIGLLEGLHSAIQGSVKFDHVIFCTTSIQKENASKKGIHLSPGLLRYILTSLDFVNLSYDPKSISELTMQKAFAEKWRSLDFNLETDVQVLPSVEDAFEYVRGLATDDVHAQALITGSVHLVGRALGSLESVDAL</sequence>
<keyword evidence="14" id="KW-0496">Mitochondrion</keyword>
<keyword evidence="8 17" id="KW-0436">Ligase</keyword>
<dbReference type="GO" id="GO:0046872">
    <property type="term" value="F:metal ion binding"/>
    <property type="evidence" value="ECO:0007669"/>
    <property type="project" value="UniProtKB-KW"/>
</dbReference>
<evidence type="ECO:0000256" key="12">
    <source>
        <dbReference type="ARBA" id="ARBA00022840"/>
    </source>
</evidence>
<keyword evidence="12 18" id="KW-0067">ATP-binding</keyword>
<dbReference type="EMBL" id="PQXL01000017">
    <property type="protein sequence ID" value="THV54932.1"/>
    <property type="molecule type" value="Genomic_DNA"/>
</dbReference>
<evidence type="ECO:0000256" key="2">
    <source>
        <dbReference type="ARBA" id="ARBA00004305"/>
    </source>
</evidence>
<keyword evidence="9 19" id="KW-0479">Metal-binding</keyword>
<gene>
    <name evidence="20" type="ORF">BGAL_0017g00260</name>
</gene>
<proteinExistence type="inferred from homology"/>
<dbReference type="UniPathway" id="UPA00850"/>
<dbReference type="SUPFAM" id="SSF53244">
    <property type="entry name" value="MurD-like peptide ligases, peptide-binding domain"/>
    <property type="match status" value="1"/>
</dbReference>
<evidence type="ECO:0000256" key="14">
    <source>
        <dbReference type="ARBA" id="ARBA00023128"/>
    </source>
</evidence>
<dbReference type="InterPro" id="IPR036615">
    <property type="entry name" value="Mur_ligase_C_dom_sf"/>
</dbReference>
<feature type="binding site" evidence="19">
    <location>
        <position position="233"/>
    </location>
    <ligand>
        <name>Mg(2+)</name>
        <dbReference type="ChEBI" id="CHEBI:18420"/>
        <label>1</label>
    </ligand>
</feature>
<dbReference type="InterPro" id="IPR001645">
    <property type="entry name" value="Folylpolyglutamate_synth"/>
</dbReference>
<keyword evidence="7 17" id="KW-0554">One-carbon metabolism</keyword>
<dbReference type="Proteomes" id="UP000308671">
    <property type="component" value="Unassembled WGS sequence"/>
</dbReference>
<name>A0A4S8RCH0_9HELO</name>
<dbReference type="PROSITE" id="PS01011">
    <property type="entry name" value="FOLYLPOLYGLU_SYNT_1"/>
    <property type="match status" value="1"/>
</dbReference>
<comment type="pathway">
    <text evidence="4 17">Cofactor biosynthesis; tetrahydrofolylpolyglutamate biosynthesis.</text>
</comment>
<dbReference type="GO" id="GO:0004326">
    <property type="term" value="F:tetrahydrofolylpolyglutamate synthase activity"/>
    <property type="evidence" value="ECO:0007669"/>
    <property type="project" value="UniProtKB-EC"/>
</dbReference>
<comment type="subcellular location">
    <subcellularLocation>
        <location evidence="3">Cytoplasm</location>
    </subcellularLocation>
    <subcellularLocation>
        <location evidence="1">Mitochondrion inner membrane</location>
    </subcellularLocation>
    <subcellularLocation>
        <location evidence="2">Mitochondrion matrix</location>
    </subcellularLocation>
</comment>
<keyword evidence="6" id="KW-0963">Cytoplasm</keyword>
<feature type="binding site" evidence="19">
    <location>
        <position position="133"/>
    </location>
    <ligand>
        <name>Mg(2+)</name>
        <dbReference type="ChEBI" id="CHEBI:18420"/>
        <label>1</label>
    </ligand>
</feature>
<dbReference type="GO" id="GO:0005759">
    <property type="term" value="C:mitochondrial matrix"/>
    <property type="evidence" value="ECO:0007669"/>
    <property type="project" value="UniProtKB-SubCell"/>
</dbReference>
<dbReference type="PANTHER" id="PTHR11136">
    <property type="entry name" value="FOLYLPOLYGLUTAMATE SYNTHASE-RELATED"/>
    <property type="match status" value="1"/>
</dbReference>
<dbReference type="PANTHER" id="PTHR11136:SF5">
    <property type="entry name" value="FOLYLPOLYGLUTAMATE SYNTHASE, MITOCHONDRIAL"/>
    <property type="match status" value="1"/>
</dbReference>
<organism evidence="20 21">
    <name type="scientific">Botrytis galanthina</name>
    <dbReference type="NCBI Taxonomy" id="278940"/>
    <lineage>
        <taxon>Eukaryota</taxon>
        <taxon>Fungi</taxon>
        <taxon>Dikarya</taxon>
        <taxon>Ascomycota</taxon>
        <taxon>Pezizomycotina</taxon>
        <taxon>Leotiomycetes</taxon>
        <taxon>Helotiales</taxon>
        <taxon>Sclerotiniaceae</taxon>
        <taxon>Botrytis</taxon>
    </lineage>
</organism>
<evidence type="ECO:0000256" key="8">
    <source>
        <dbReference type="ARBA" id="ARBA00022598"/>
    </source>
</evidence>
<evidence type="ECO:0000256" key="11">
    <source>
        <dbReference type="ARBA" id="ARBA00022792"/>
    </source>
</evidence>
<comment type="caution">
    <text evidence="20">The sequence shown here is derived from an EMBL/GenBank/DDBJ whole genome shotgun (WGS) entry which is preliminary data.</text>
</comment>
<evidence type="ECO:0000256" key="19">
    <source>
        <dbReference type="PIRSR" id="PIRSR038895-2"/>
    </source>
</evidence>
<feature type="binding site" evidence="19">
    <location>
        <position position="205"/>
    </location>
    <ligand>
        <name>Mg(2+)</name>
        <dbReference type="ChEBI" id="CHEBI:18420"/>
        <label>1</label>
    </ligand>
</feature>
<feature type="binding site" evidence="18">
    <location>
        <position position="349"/>
    </location>
    <ligand>
        <name>ATP</name>
        <dbReference type="ChEBI" id="CHEBI:30616"/>
    </ligand>
</feature>
<accession>A0A4S8RCH0</accession>
<evidence type="ECO:0000256" key="1">
    <source>
        <dbReference type="ARBA" id="ARBA00004273"/>
    </source>
</evidence>
<dbReference type="SUPFAM" id="SSF53623">
    <property type="entry name" value="MurD-like peptide ligases, catalytic domain"/>
    <property type="match status" value="1"/>
</dbReference>
<dbReference type="EC" id="6.3.2.17" evidence="17"/>
<reference evidence="20 21" key="1">
    <citation type="submission" date="2017-12" db="EMBL/GenBank/DDBJ databases">
        <title>Comparative genomics of Botrytis spp.</title>
        <authorList>
            <person name="Valero-Jimenez C.A."/>
            <person name="Tapia P."/>
            <person name="Veloso J."/>
            <person name="Silva-Moreno E."/>
            <person name="Staats M."/>
            <person name="Valdes J.H."/>
            <person name="Van Kan J.A.L."/>
        </authorList>
    </citation>
    <scope>NUCLEOTIDE SEQUENCE [LARGE SCALE GENOMIC DNA]</scope>
    <source>
        <strain evidence="20 21">MUCL435</strain>
    </source>
</reference>
<dbReference type="AlphaFoldDB" id="A0A4S8RCH0"/>
<keyword evidence="10 18" id="KW-0547">Nucleotide-binding</keyword>
<evidence type="ECO:0000313" key="21">
    <source>
        <dbReference type="Proteomes" id="UP000308671"/>
    </source>
</evidence>
<dbReference type="OrthoDB" id="5212574at2759"/>
<keyword evidence="11" id="KW-0999">Mitochondrion inner membrane</keyword>
<evidence type="ECO:0000256" key="6">
    <source>
        <dbReference type="ARBA" id="ARBA00022490"/>
    </source>
</evidence>
<evidence type="ECO:0000256" key="13">
    <source>
        <dbReference type="ARBA" id="ARBA00022842"/>
    </source>
</evidence>
<dbReference type="InterPro" id="IPR018109">
    <property type="entry name" value="Folylpolyglutamate_synth_CS"/>
</dbReference>
<evidence type="ECO:0000256" key="18">
    <source>
        <dbReference type="PIRSR" id="PIRSR038895-1"/>
    </source>
</evidence>
<dbReference type="GO" id="GO:0006730">
    <property type="term" value="P:one-carbon metabolic process"/>
    <property type="evidence" value="ECO:0007669"/>
    <property type="project" value="UniProtKB-KW"/>
</dbReference>